<evidence type="ECO:0000256" key="1">
    <source>
        <dbReference type="ARBA" id="ARBA00008861"/>
    </source>
</evidence>
<feature type="region of interest" description="Disordered" evidence="4">
    <location>
        <begin position="234"/>
        <end position="285"/>
    </location>
</feature>
<dbReference type="Gene3D" id="3.10.490.10">
    <property type="entry name" value="Gamma-glutamyl cyclotransferase-like"/>
    <property type="match status" value="1"/>
</dbReference>
<keyword evidence="2" id="KW-0808">Transferase</keyword>
<protein>
    <recommendedName>
        <fullName evidence="3">Putative gamma-glutamylcyclotransferase</fullName>
    </recommendedName>
</protein>
<evidence type="ECO:0000256" key="5">
    <source>
        <dbReference type="SAM" id="Phobius"/>
    </source>
</evidence>
<dbReference type="PANTHER" id="PTHR31544:SF4">
    <property type="entry name" value="GAMMA-GLUTAMYLCYCLOTRANSFERASE-RELATED"/>
    <property type="match status" value="1"/>
</dbReference>
<name>A0A194UZJ0_CYTMA</name>
<evidence type="ECO:0000256" key="4">
    <source>
        <dbReference type="SAM" id="MobiDB-lite"/>
    </source>
</evidence>
<feature type="region of interest" description="Disordered" evidence="4">
    <location>
        <begin position="711"/>
        <end position="743"/>
    </location>
</feature>
<sequence length="743" mass="83971">MDQETRDKPDEASTAPESPPYDQWDESQAEAHKEAMMQMLRSNPAYMESVTRLWRQPDPEETTSNPPSFFFYGSLMDPDVVRVIAGTSAEPELHKASIKGFKLKMWGFYPTLIPGSVEDTVQGMYWQAENTRQRDLIQRYETHRYKPAPCEISVEGDRRTIENGLTFVWAGDPASNELKDGEFLLERYQLYFKPDPGSFISYVHPVLINVLSVLALLTFELGWTMRLLRPPALPQPEAPPPHSLPRLGPDGPGGSRWTRSRRRPSRRWAREEQHQLSDADQEGRFPETELEVPAGLHHGTILTICSIIADNAFDRAFLSYDREGHRKIQDTWHYDSILQPGEYWLQVPPLQTNGPNGGRGQDGITRTHAGGAAAPEEETKKPYPIIPCFAEWRFPHGKLPRSWSKSHQPPPAPQDRSHSRSMAARLGALQTVASSCVISGHRAGIEITYITAQIDQPSNKVRIRADLHALRDSAYLTIVPKPVFVEAPAFQPPTSQLPPSPQPASRSRSSEPTTAAPAPASSTTYALAVHVLATPTSQLEIIPLYHNLALRFQEPGNEFSRQYLDSRELFFARFAWSIFPLLQSFLGKQRWIAVRRNQGPYSDVSRGILPEAPEYEYNGSMPPPSSRNSSRKRSASQVSSARDDAGWDDDDGYMEEPQSRKRKRRSFLLKGSNEDLDEDLEWLGHTTYRRRKAQIYMAEVDDHELQRDALDYSPSWGMDGSGGGEEDGLAPWPQEISTNRQKH</sequence>
<evidence type="ECO:0000256" key="3">
    <source>
        <dbReference type="ARBA" id="ARBA00030602"/>
    </source>
</evidence>
<dbReference type="EMBL" id="KN714696">
    <property type="protein sequence ID" value="KUI57102.1"/>
    <property type="molecule type" value="Genomic_DNA"/>
</dbReference>
<feature type="compositionally biased region" description="Pro residues" evidence="4">
    <location>
        <begin position="234"/>
        <end position="243"/>
    </location>
</feature>
<feature type="compositionally biased region" description="Basic and acidic residues" evidence="4">
    <location>
        <begin position="268"/>
        <end position="285"/>
    </location>
</feature>
<comment type="similarity">
    <text evidence="1">Belongs to the gamma-glutamylcyclotransferase family.</text>
</comment>
<dbReference type="OrthoDB" id="3262926at2759"/>
<dbReference type="AlphaFoldDB" id="A0A194UZJ0"/>
<feature type="compositionally biased region" description="Basic residues" evidence="4">
    <location>
        <begin position="258"/>
        <end position="267"/>
    </location>
</feature>
<keyword evidence="5" id="KW-1133">Transmembrane helix</keyword>
<dbReference type="CDD" id="cd06661">
    <property type="entry name" value="GGCT_like"/>
    <property type="match status" value="1"/>
</dbReference>
<dbReference type="InterPro" id="IPR036568">
    <property type="entry name" value="GGCT-like_sf"/>
</dbReference>
<keyword evidence="5" id="KW-0472">Membrane</keyword>
<evidence type="ECO:0000313" key="8">
    <source>
        <dbReference type="Proteomes" id="UP000078576"/>
    </source>
</evidence>
<dbReference type="Pfam" id="PF06094">
    <property type="entry name" value="GGACT"/>
    <property type="match status" value="1"/>
</dbReference>
<dbReference type="PANTHER" id="PTHR31544">
    <property type="entry name" value="AIG2-LIKE PROTEIN D"/>
    <property type="match status" value="1"/>
</dbReference>
<feature type="region of interest" description="Disordered" evidence="4">
    <location>
        <begin position="490"/>
        <end position="519"/>
    </location>
</feature>
<feature type="region of interest" description="Disordered" evidence="4">
    <location>
        <begin position="613"/>
        <end position="666"/>
    </location>
</feature>
<organism evidence="7 8">
    <name type="scientific">Cytospora mali</name>
    <name type="common">Apple Valsa canker fungus</name>
    <name type="synonym">Valsa mali</name>
    <dbReference type="NCBI Taxonomy" id="578113"/>
    <lineage>
        <taxon>Eukaryota</taxon>
        <taxon>Fungi</taxon>
        <taxon>Dikarya</taxon>
        <taxon>Ascomycota</taxon>
        <taxon>Pezizomycotina</taxon>
        <taxon>Sordariomycetes</taxon>
        <taxon>Sordariomycetidae</taxon>
        <taxon>Diaporthales</taxon>
        <taxon>Cytosporaceae</taxon>
        <taxon>Cytospora</taxon>
    </lineage>
</organism>
<evidence type="ECO:0000256" key="2">
    <source>
        <dbReference type="ARBA" id="ARBA00022679"/>
    </source>
</evidence>
<dbReference type="InterPro" id="IPR045038">
    <property type="entry name" value="AIG2-like"/>
</dbReference>
<evidence type="ECO:0000313" key="7">
    <source>
        <dbReference type="EMBL" id="KUI57102.1"/>
    </source>
</evidence>
<feature type="domain" description="Gamma-glutamylcyclotransferase AIG2-like" evidence="6">
    <location>
        <begin position="69"/>
        <end position="179"/>
    </location>
</feature>
<feature type="transmembrane region" description="Helical" evidence="5">
    <location>
        <begin position="199"/>
        <end position="219"/>
    </location>
</feature>
<reference evidence="8" key="1">
    <citation type="submission" date="2014-12" db="EMBL/GenBank/DDBJ databases">
        <title>Genome Sequence of Valsa Canker Pathogens Uncovers a Specific Adaption of Colonization on Woody Bark.</title>
        <authorList>
            <person name="Yin Z."/>
            <person name="Liu H."/>
            <person name="Gao X."/>
            <person name="Li Z."/>
            <person name="Song N."/>
            <person name="Ke X."/>
            <person name="Dai Q."/>
            <person name="Wu Y."/>
            <person name="Sun Y."/>
            <person name="Xu J.-R."/>
            <person name="Kang Z.K."/>
            <person name="Wang L."/>
            <person name="Huang L."/>
        </authorList>
    </citation>
    <scope>NUCLEOTIDE SEQUENCE [LARGE SCALE GENOMIC DNA]</scope>
    <source>
        <strain evidence="8">SXYL134</strain>
    </source>
</reference>
<evidence type="ECO:0000259" key="6">
    <source>
        <dbReference type="Pfam" id="PF06094"/>
    </source>
</evidence>
<keyword evidence="5" id="KW-0812">Transmembrane</keyword>
<feature type="compositionally biased region" description="Low complexity" evidence="4">
    <location>
        <begin position="503"/>
        <end position="519"/>
    </location>
</feature>
<dbReference type="InterPro" id="IPR013024">
    <property type="entry name" value="GGCT-like"/>
</dbReference>
<dbReference type="SUPFAM" id="SSF110857">
    <property type="entry name" value="Gamma-glutamyl cyclotransferase-like"/>
    <property type="match status" value="1"/>
</dbReference>
<proteinExistence type="inferred from homology"/>
<dbReference type="GO" id="GO:0016740">
    <property type="term" value="F:transferase activity"/>
    <property type="evidence" value="ECO:0007669"/>
    <property type="project" value="UniProtKB-KW"/>
</dbReference>
<feature type="region of interest" description="Disordered" evidence="4">
    <location>
        <begin position="1"/>
        <end position="31"/>
    </location>
</feature>
<dbReference type="Proteomes" id="UP000078576">
    <property type="component" value="Unassembled WGS sequence"/>
</dbReference>
<feature type="region of interest" description="Disordered" evidence="4">
    <location>
        <begin position="355"/>
        <end position="377"/>
    </location>
</feature>
<keyword evidence="8" id="KW-1185">Reference proteome</keyword>
<feature type="region of interest" description="Disordered" evidence="4">
    <location>
        <begin position="400"/>
        <end position="421"/>
    </location>
</feature>
<gene>
    <name evidence="7" type="ORF">VP1G_04406</name>
</gene>
<dbReference type="InterPro" id="IPR009288">
    <property type="entry name" value="AIG2-like_dom"/>
</dbReference>
<feature type="compositionally biased region" description="Basic and acidic residues" evidence="4">
    <location>
        <begin position="1"/>
        <end position="11"/>
    </location>
</feature>
<accession>A0A194UZJ0</accession>